<keyword evidence="2" id="KW-0805">Transcription regulation</keyword>
<reference evidence="6 7" key="1">
    <citation type="submission" date="2018-06" db="EMBL/GenBank/DDBJ databases">
        <title>Genome sequencing of Flavobacterium.</title>
        <authorList>
            <person name="Baek M.-G."/>
            <person name="Yi H."/>
        </authorList>
    </citation>
    <scope>NUCLEOTIDE SEQUENCE [LARGE SCALE GENOMIC DNA]</scope>
    <source>
        <strain evidence="6 7">HYN0086</strain>
    </source>
</reference>
<sequence>MELRQLKYFLKAKELLNFTEAASALHISQSTLSQQIKQLEDELQVPLFNRIGKRITLTEAGDLFSVYAQQSVNKASDGFELLKDLNNLEAGKIAIGVTYALRHVVTKALILFSSEFPKIQFEIVFGTSQELIQKLNHFELDVILTFEEIAAEAHFKYRELFTSPMALVTSSATPLIHKKSISLEEVSLLPLALPSSGFSTTQFINKAFEKDNLSPKVTIEINDIPTLLELIKTGKWHTILTKTTVENEKDLFAIPIKGKEMTRTAMLISLKEVYEKKAVIAFLKTLMENLK</sequence>
<dbReference type="PROSITE" id="PS50931">
    <property type="entry name" value="HTH_LYSR"/>
    <property type="match status" value="1"/>
</dbReference>
<dbReference type="EMBL" id="CP030261">
    <property type="protein sequence ID" value="AXB56839.1"/>
    <property type="molecule type" value="Genomic_DNA"/>
</dbReference>
<dbReference type="InterPro" id="IPR005119">
    <property type="entry name" value="LysR_subst-bd"/>
</dbReference>
<evidence type="ECO:0000313" key="7">
    <source>
        <dbReference type="Proteomes" id="UP000251561"/>
    </source>
</evidence>
<dbReference type="InterPro" id="IPR036388">
    <property type="entry name" value="WH-like_DNA-bd_sf"/>
</dbReference>
<dbReference type="SUPFAM" id="SSF46785">
    <property type="entry name" value="Winged helix' DNA-binding domain"/>
    <property type="match status" value="1"/>
</dbReference>
<evidence type="ECO:0000256" key="1">
    <source>
        <dbReference type="ARBA" id="ARBA00009437"/>
    </source>
</evidence>
<evidence type="ECO:0000313" key="6">
    <source>
        <dbReference type="EMBL" id="AXB56839.1"/>
    </source>
</evidence>
<dbReference type="RefSeq" id="WP_113677824.1">
    <property type="nucleotide sequence ID" value="NZ_CP030261.1"/>
</dbReference>
<dbReference type="InterPro" id="IPR036390">
    <property type="entry name" value="WH_DNA-bd_sf"/>
</dbReference>
<dbReference type="GO" id="GO:0003700">
    <property type="term" value="F:DNA-binding transcription factor activity"/>
    <property type="evidence" value="ECO:0007669"/>
    <property type="project" value="InterPro"/>
</dbReference>
<protein>
    <submittedName>
        <fullName evidence="6">LysR family transcriptional regulator</fullName>
    </submittedName>
</protein>
<dbReference type="AlphaFoldDB" id="A0A344LSE7"/>
<dbReference type="SUPFAM" id="SSF53850">
    <property type="entry name" value="Periplasmic binding protein-like II"/>
    <property type="match status" value="1"/>
</dbReference>
<feature type="domain" description="HTH lysR-type" evidence="5">
    <location>
        <begin position="1"/>
        <end position="58"/>
    </location>
</feature>
<dbReference type="GO" id="GO:0003677">
    <property type="term" value="F:DNA binding"/>
    <property type="evidence" value="ECO:0007669"/>
    <property type="project" value="UniProtKB-KW"/>
</dbReference>
<dbReference type="Pfam" id="PF00126">
    <property type="entry name" value="HTH_1"/>
    <property type="match status" value="1"/>
</dbReference>
<dbReference type="GO" id="GO:0032993">
    <property type="term" value="C:protein-DNA complex"/>
    <property type="evidence" value="ECO:0007669"/>
    <property type="project" value="TreeGrafter"/>
</dbReference>
<dbReference type="Proteomes" id="UP000251561">
    <property type="component" value="Chromosome"/>
</dbReference>
<keyword evidence="4" id="KW-0804">Transcription</keyword>
<organism evidence="6 7">
    <name type="scientific">Flavobacterium fluviale</name>
    <dbReference type="NCBI Taxonomy" id="2249356"/>
    <lineage>
        <taxon>Bacteria</taxon>
        <taxon>Pseudomonadati</taxon>
        <taxon>Bacteroidota</taxon>
        <taxon>Flavobacteriia</taxon>
        <taxon>Flavobacteriales</taxon>
        <taxon>Flavobacteriaceae</taxon>
        <taxon>Flavobacterium</taxon>
    </lineage>
</organism>
<keyword evidence="7" id="KW-1185">Reference proteome</keyword>
<dbReference type="PANTHER" id="PTHR30346">
    <property type="entry name" value="TRANSCRIPTIONAL DUAL REGULATOR HCAR-RELATED"/>
    <property type="match status" value="1"/>
</dbReference>
<evidence type="ECO:0000256" key="4">
    <source>
        <dbReference type="ARBA" id="ARBA00023163"/>
    </source>
</evidence>
<dbReference type="Pfam" id="PF03466">
    <property type="entry name" value="LysR_substrate"/>
    <property type="match status" value="1"/>
</dbReference>
<keyword evidence="3" id="KW-0238">DNA-binding</keyword>
<evidence type="ECO:0000256" key="3">
    <source>
        <dbReference type="ARBA" id="ARBA00023125"/>
    </source>
</evidence>
<dbReference type="InterPro" id="IPR000847">
    <property type="entry name" value="LysR_HTH_N"/>
</dbReference>
<accession>A0A344LSE7</accession>
<name>A0A344LSE7_9FLAO</name>
<dbReference type="PRINTS" id="PR00039">
    <property type="entry name" value="HTHLYSR"/>
</dbReference>
<dbReference type="FunFam" id="1.10.10.10:FF:000001">
    <property type="entry name" value="LysR family transcriptional regulator"/>
    <property type="match status" value="1"/>
</dbReference>
<dbReference type="CDD" id="cd05466">
    <property type="entry name" value="PBP2_LTTR_substrate"/>
    <property type="match status" value="1"/>
</dbReference>
<proteinExistence type="inferred from homology"/>
<gene>
    <name evidence="6" type="ORF">HYN86_09645</name>
</gene>
<dbReference type="Gene3D" id="3.40.190.290">
    <property type="match status" value="1"/>
</dbReference>
<dbReference type="Gene3D" id="1.10.10.10">
    <property type="entry name" value="Winged helix-like DNA-binding domain superfamily/Winged helix DNA-binding domain"/>
    <property type="match status" value="1"/>
</dbReference>
<evidence type="ECO:0000256" key="2">
    <source>
        <dbReference type="ARBA" id="ARBA00023015"/>
    </source>
</evidence>
<dbReference type="PANTHER" id="PTHR30346:SF28">
    <property type="entry name" value="HTH-TYPE TRANSCRIPTIONAL REGULATOR CYNR"/>
    <property type="match status" value="1"/>
</dbReference>
<evidence type="ECO:0000259" key="5">
    <source>
        <dbReference type="PROSITE" id="PS50931"/>
    </source>
</evidence>
<comment type="similarity">
    <text evidence="1">Belongs to the LysR transcriptional regulatory family.</text>
</comment>
<dbReference type="OrthoDB" id="9803735at2"/>
<dbReference type="KEGG" id="ffl:HYN86_09645"/>